<evidence type="ECO:0000313" key="11">
    <source>
        <dbReference type="Proteomes" id="UP000002043"/>
    </source>
</evidence>
<dbReference type="HAMAP" id="MF_00134_A">
    <property type="entry name" value="IGPS_A"/>
    <property type="match status" value="1"/>
</dbReference>
<evidence type="ECO:0000256" key="4">
    <source>
        <dbReference type="ARBA" id="ARBA00022793"/>
    </source>
</evidence>
<reference evidence="11" key="1">
    <citation type="journal article" date="2010" name="Stand. Genomic Sci.">
        <title>Complete genome sequence of Thermocrinis albus type strain (HI 11/12T).</title>
        <authorList>
            <person name="Wirth R."/>
            <person name="Sikorski J."/>
            <person name="Brambilla E."/>
            <person name="Misra M."/>
            <person name="Lapidus A."/>
            <person name="Copeland A."/>
            <person name="Nolan M."/>
            <person name="Lucas S."/>
            <person name="Chen F."/>
            <person name="Tice H."/>
            <person name="Cheng J.F."/>
            <person name="Han C."/>
            <person name="Detter J.C."/>
            <person name="Tapia R."/>
            <person name="Bruce D."/>
            <person name="Goodwin L."/>
            <person name="Pitluck S."/>
            <person name="Pati A."/>
            <person name="Anderson I."/>
            <person name="Ivanova N."/>
            <person name="Mavromatis K."/>
            <person name="Mikhailova N."/>
            <person name="Chen A."/>
            <person name="Palaniappan K."/>
            <person name="Bilek Y."/>
            <person name="Hader T."/>
            <person name="Land M."/>
            <person name="Hauser L."/>
            <person name="Chang Y.J."/>
            <person name="Jeffries C.D."/>
            <person name="Tindall B.J."/>
            <person name="Rohde M."/>
            <person name="Goker M."/>
            <person name="Bristow J."/>
            <person name="Eisen J.A."/>
            <person name="Markowitz V."/>
            <person name="Hugenholtz P."/>
            <person name="Kyrpides N.C."/>
            <person name="Klenk H.P."/>
        </authorList>
    </citation>
    <scope>NUCLEOTIDE SEQUENCE [LARGE SCALE GENOMIC DNA]</scope>
    <source>
        <strain evidence="11">DSM 14484 / JCM 11386 / HI 11/12</strain>
    </source>
</reference>
<dbReference type="Pfam" id="PF00218">
    <property type="entry name" value="IGPS"/>
    <property type="match status" value="1"/>
</dbReference>
<accession>D3SLR1</accession>
<dbReference type="InterPro" id="IPR001468">
    <property type="entry name" value="Indole-3-GlycerolPSynthase_CS"/>
</dbReference>
<dbReference type="AlphaFoldDB" id="D3SLR1"/>
<dbReference type="FunFam" id="3.20.20.70:FF:000024">
    <property type="entry name" value="Indole-3-glycerol phosphate synthase"/>
    <property type="match status" value="1"/>
</dbReference>
<keyword evidence="11" id="KW-1185">Reference proteome</keyword>
<evidence type="ECO:0000256" key="6">
    <source>
        <dbReference type="ARBA" id="ARBA00023141"/>
    </source>
</evidence>
<dbReference type="Proteomes" id="UP000002043">
    <property type="component" value="Chromosome"/>
</dbReference>
<keyword evidence="7 8" id="KW-0456">Lyase</keyword>
<keyword evidence="4 8" id="KW-0210">Decarboxylase</keyword>
<evidence type="ECO:0000256" key="7">
    <source>
        <dbReference type="ARBA" id="ARBA00023239"/>
    </source>
</evidence>
<keyword evidence="6 8" id="KW-0057">Aromatic amino acid biosynthesis</keyword>
<protein>
    <recommendedName>
        <fullName evidence="8">Indole-3-glycerol phosphate synthase</fullName>
        <shortName evidence="8">IGPS</shortName>
        <ecNumber evidence="8">4.1.1.48</ecNumber>
    </recommendedName>
</protein>
<dbReference type="GO" id="GO:0004640">
    <property type="term" value="F:phosphoribosylanthranilate isomerase activity"/>
    <property type="evidence" value="ECO:0007669"/>
    <property type="project" value="TreeGrafter"/>
</dbReference>
<sequence length="255" mass="28433">MSFLEKILKVKRREISKSKDYRKNLAQLISLRGPTRPWEQIFTKDGTRIIAEVKRASPSAGSLKDVKASHQAVLYERAGAVAISVLTDKEFFKGSLEDLREVSAAVKVPVLRKDFLLDPVQVEEARAFGADAVLLIVRILDDALLKDLLELSRELTLGHLVEVFNLREAERALKAGAYVIGINNRDLDTFRVDISVTKQLAPVLKEMGARYVVAESGIESKDQIEELKKCGVDAFLIGTSLMKSDDPVKKLMELL</sequence>
<evidence type="ECO:0000256" key="2">
    <source>
        <dbReference type="ARBA" id="ARBA00004696"/>
    </source>
</evidence>
<comment type="catalytic activity">
    <reaction evidence="1 8">
        <text>1-(2-carboxyphenylamino)-1-deoxy-D-ribulose 5-phosphate + H(+) = (1S,2R)-1-C-(indol-3-yl)glycerol 3-phosphate + CO2 + H2O</text>
        <dbReference type="Rhea" id="RHEA:23476"/>
        <dbReference type="ChEBI" id="CHEBI:15377"/>
        <dbReference type="ChEBI" id="CHEBI:15378"/>
        <dbReference type="ChEBI" id="CHEBI:16526"/>
        <dbReference type="ChEBI" id="CHEBI:58613"/>
        <dbReference type="ChEBI" id="CHEBI:58866"/>
        <dbReference type="EC" id="4.1.1.48"/>
    </reaction>
</comment>
<dbReference type="PANTHER" id="PTHR22854">
    <property type="entry name" value="TRYPTOPHAN BIOSYNTHESIS PROTEIN"/>
    <property type="match status" value="1"/>
</dbReference>
<dbReference type="InterPro" id="IPR011060">
    <property type="entry name" value="RibuloseP-bd_barrel"/>
</dbReference>
<feature type="domain" description="Indole-3-glycerol phosphate synthase" evidence="9">
    <location>
        <begin position="4"/>
        <end position="253"/>
    </location>
</feature>
<gene>
    <name evidence="8" type="primary">trpC</name>
    <name evidence="10" type="ordered locus">Thal_1059</name>
</gene>
<dbReference type="EMBL" id="CP001931">
    <property type="protein sequence ID" value="ADC89691.1"/>
    <property type="molecule type" value="Genomic_DNA"/>
</dbReference>
<name>D3SLR1_THEAH</name>
<dbReference type="eggNOG" id="COG0134">
    <property type="taxonomic scope" value="Bacteria"/>
</dbReference>
<dbReference type="Gene3D" id="3.20.20.70">
    <property type="entry name" value="Aldolase class I"/>
    <property type="match status" value="1"/>
</dbReference>
<dbReference type="NCBIfam" id="NF001377">
    <property type="entry name" value="PRK00278.2-4"/>
    <property type="match status" value="1"/>
</dbReference>
<evidence type="ECO:0000256" key="5">
    <source>
        <dbReference type="ARBA" id="ARBA00022822"/>
    </source>
</evidence>
<dbReference type="OrthoDB" id="9804217at2"/>
<dbReference type="PROSITE" id="PS00614">
    <property type="entry name" value="IGPS"/>
    <property type="match status" value="1"/>
</dbReference>
<evidence type="ECO:0000313" key="10">
    <source>
        <dbReference type="EMBL" id="ADC89691.1"/>
    </source>
</evidence>
<dbReference type="InterPro" id="IPR045186">
    <property type="entry name" value="Indole-3-glycerol_P_synth"/>
</dbReference>
<dbReference type="EC" id="4.1.1.48" evidence="8"/>
<dbReference type="PANTHER" id="PTHR22854:SF2">
    <property type="entry name" value="INDOLE-3-GLYCEROL-PHOSPHATE SYNTHASE"/>
    <property type="match status" value="1"/>
</dbReference>
<evidence type="ECO:0000256" key="8">
    <source>
        <dbReference type="HAMAP-Rule" id="MF_00134"/>
    </source>
</evidence>
<dbReference type="STRING" id="638303.Thal_1059"/>
<dbReference type="SUPFAM" id="SSF51366">
    <property type="entry name" value="Ribulose-phoshate binding barrel"/>
    <property type="match status" value="1"/>
</dbReference>
<dbReference type="RefSeq" id="WP_012992097.1">
    <property type="nucleotide sequence ID" value="NC_013894.1"/>
</dbReference>
<dbReference type="UniPathway" id="UPA00035">
    <property type="reaction ID" value="UER00043"/>
</dbReference>
<comment type="pathway">
    <text evidence="2 8">Amino-acid biosynthesis; L-tryptophan biosynthesis; L-tryptophan from chorismate: step 4/5.</text>
</comment>
<evidence type="ECO:0000256" key="1">
    <source>
        <dbReference type="ARBA" id="ARBA00001633"/>
    </source>
</evidence>
<dbReference type="HOGENOM" id="CLU_034247_2_0_0"/>
<dbReference type="CDD" id="cd00331">
    <property type="entry name" value="IGPS"/>
    <property type="match status" value="1"/>
</dbReference>
<dbReference type="GO" id="GO:0004425">
    <property type="term" value="F:indole-3-glycerol-phosphate synthase activity"/>
    <property type="evidence" value="ECO:0007669"/>
    <property type="project" value="UniProtKB-UniRule"/>
</dbReference>
<keyword evidence="5 8" id="KW-0822">Tryptophan biosynthesis</keyword>
<dbReference type="KEGG" id="tal:Thal_1059"/>
<comment type="similarity">
    <text evidence="8">Belongs to the TrpC family.</text>
</comment>
<proteinExistence type="inferred from homology"/>
<evidence type="ECO:0000256" key="3">
    <source>
        <dbReference type="ARBA" id="ARBA00022605"/>
    </source>
</evidence>
<dbReference type="InterPro" id="IPR013798">
    <property type="entry name" value="Indole-3-glycerol_P_synth_dom"/>
</dbReference>
<dbReference type="HAMAP" id="MF_00134_B">
    <property type="entry name" value="IGPS_B"/>
    <property type="match status" value="1"/>
</dbReference>
<dbReference type="InterPro" id="IPR013785">
    <property type="entry name" value="Aldolase_TIM"/>
</dbReference>
<dbReference type="GO" id="GO:0000162">
    <property type="term" value="P:L-tryptophan biosynthetic process"/>
    <property type="evidence" value="ECO:0007669"/>
    <property type="project" value="UniProtKB-UniRule"/>
</dbReference>
<organism evidence="10 11">
    <name type="scientific">Thermocrinis albus (strain DSM 14484 / JCM 11386 / HI 11/12)</name>
    <dbReference type="NCBI Taxonomy" id="638303"/>
    <lineage>
        <taxon>Bacteria</taxon>
        <taxon>Pseudomonadati</taxon>
        <taxon>Aquificota</taxon>
        <taxon>Aquificia</taxon>
        <taxon>Aquificales</taxon>
        <taxon>Aquificaceae</taxon>
        <taxon>Thermocrinis</taxon>
    </lineage>
</organism>
<evidence type="ECO:0000259" key="9">
    <source>
        <dbReference type="Pfam" id="PF00218"/>
    </source>
</evidence>
<keyword evidence="3 8" id="KW-0028">Amino-acid biosynthesis</keyword>